<comment type="caution">
    <text evidence="1">The sequence shown here is derived from an EMBL/GenBank/DDBJ whole genome shotgun (WGS) entry which is preliminary data.</text>
</comment>
<gene>
    <name evidence="1" type="ORF">LCGC14_3026200</name>
</gene>
<sequence length="68" mass="8067">MVGLWIIWDYWQHTNWSVLFGRDGWSRGLRKEAIREEEDYAGNKLGSIIEQPCSHLFHAKCNPRFGFL</sequence>
<feature type="non-terminal residue" evidence="1">
    <location>
        <position position="68"/>
    </location>
</feature>
<name>A0A0F8ZJX5_9ZZZZ</name>
<reference evidence="1" key="1">
    <citation type="journal article" date="2015" name="Nature">
        <title>Complex archaea that bridge the gap between prokaryotes and eukaryotes.</title>
        <authorList>
            <person name="Spang A."/>
            <person name="Saw J.H."/>
            <person name="Jorgensen S.L."/>
            <person name="Zaremba-Niedzwiedzka K."/>
            <person name="Martijn J."/>
            <person name="Lind A.E."/>
            <person name="van Eijk R."/>
            <person name="Schleper C."/>
            <person name="Guy L."/>
            <person name="Ettema T.J."/>
        </authorList>
    </citation>
    <scope>NUCLEOTIDE SEQUENCE</scope>
</reference>
<organism evidence="1">
    <name type="scientific">marine sediment metagenome</name>
    <dbReference type="NCBI Taxonomy" id="412755"/>
    <lineage>
        <taxon>unclassified sequences</taxon>
        <taxon>metagenomes</taxon>
        <taxon>ecological metagenomes</taxon>
    </lineage>
</organism>
<dbReference type="AlphaFoldDB" id="A0A0F8ZJX5"/>
<protein>
    <submittedName>
        <fullName evidence="1">Uncharacterized protein</fullName>
    </submittedName>
</protein>
<dbReference type="EMBL" id="LAZR01063059">
    <property type="protein sequence ID" value="KKK60256.1"/>
    <property type="molecule type" value="Genomic_DNA"/>
</dbReference>
<accession>A0A0F8ZJX5</accession>
<proteinExistence type="predicted"/>
<evidence type="ECO:0000313" key="1">
    <source>
        <dbReference type="EMBL" id="KKK60256.1"/>
    </source>
</evidence>